<keyword evidence="1" id="KW-0472">Membrane</keyword>
<proteinExistence type="predicted"/>
<evidence type="ECO:0000313" key="5">
    <source>
        <dbReference type="Proteomes" id="UP000007488"/>
    </source>
</evidence>
<dbReference type="KEGG" id="sgy:Sgly_1447"/>
<dbReference type="RefSeq" id="WP_013624619.1">
    <property type="nucleotide sequence ID" value="NC_015172.1"/>
</dbReference>
<dbReference type="InterPro" id="IPR025436">
    <property type="entry name" value="DUF4179"/>
</dbReference>
<organism evidence="4 5">
    <name type="scientific">Syntrophobotulus glycolicus (strain DSM 8271 / FlGlyR)</name>
    <dbReference type="NCBI Taxonomy" id="645991"/>
    <lineage>
        <taxon>Bacteria</taxon>
        <taxon>Bacillati</taxon>
        <taxon>Bacillota</taxon>
        <taxon>Clostridia</taxon>
        <taxon>Eubacteriales</taxon>
        <taxon>Desulfitobacteriaceae</taxon>
        <taxon>Syntrophobotulus</taxon>
    </lineage>
</organism>
<evidence type="ECO:0000259" key="2">
    <source>
        <dbReference type="Pfam" id="PF13786"/>
    </source>
</evidence>
<gene>
    <name evidence="4" type="ordered locus">Sgly_1447</name>
</gene>
<dbReference type="Gene3D" id="2.60.40.1630">
    <property type="entry name" value="bacillus anthracis domain"/>
    <property type="match status" value="1"/>
</dbReference>
<dbReference type="Pfam" id="PF18705">
    <property type="entry name" value="DUF5643"/>
    <property type="match status" value="1"/>
</dbReference>
<dbReference type="OrthoDB" id="1695052at2"/>
<protein>
    <recommendedName>
        <fullName evidence="6">DUF4179 domain-containing protein</fullName>
    </recommendedName>
</protein>
<dbReference type="Pfam" id="PF13786">
    <property type="entry name" value="DUF4179"/>
    <property type="match status" value="1"/>
</dbReference>
<reference evidence="4 5" key="1">
    <citation type="journal article" date="2011" name="Stand. Genomic Sci.">
        <title>Complete genome sequence of Syntrophobotulus glycolicus type strain (FlGlyR).</title>
        <authorList>
            <person name="Han C."/>
            <person name="Mwirichia R."/>
            <person name="Chertkov O."/>
            <person name="Held B."/>
            <person name="Lapidus A."/>
            <person name="Nolan M."/>
            <person name="Lucas S."/>
            <person name="Hammon N."/>
            <person name="Deshpande S."/>
            <person name="Cheng J.F."/>
            <person name="Tapia R."/>
            <person name="Goodwin L."/>
            <person name="Pitluck S."/>
            <person name="Huntemann M."/>
            <person name="Liolios K."/>
            <person name="Ivanova N."/>
            <person name="Pagani I."/>
            <person name="Mavromatis K."/>
            <person name="Ovchinikova G."/>
            <person name="Pati A."/>
            <person name="Chen A."/>
            <person name="Palaniappan K."/>
            <person name="Land M."/>
            <person name="Hauser L."/>
            <person name="Brambilla E.M."/>
            <person name="Rohde M."/>
            <person name="Spring S."/>
            <person name="Sikorski J."/>
            <person name="Goker M."/>
            <person name="Woyke T."/>
            <person name="Bristow J."/>
            <person name="Eisen J.A."/>
            <person name="Markowitz V."/>
            <person name="Hugenholtz P."/>
            <person name="Kyrpides N.C."/>
            <person name="Klenk H.P."/>
            <person name="Detter J.C."/>
        </authorList>
    </citation>
    <scope>NUCLEOTIDE SEQUENCE [LARGE SCALE GENOMIC DNA]</scope>
    <source>
        <strain evidence="5">DSM 8271 / FlGlyR</strain>
    </source>
</reference>
<dbReference type="EMBL" id="CP002547">
    <property type="protein sequence ID" value="ADY55749.1"/>
    <property type="molecule type" value="Genomic_DNA"/>
</dbReference>
<feature type="domain" description="DUF5643" evidence="3">
    <location>
        <begin position="231"/>
        <end position="349"/>
    </location>
</feature>
<dbReference type="AlphaFoldDB" id="F0SWI3"/>
<name>F0SWI3_SYNGF</name>
<evidence type="ECO:0000313" key="4">
    <source>
        <dbReference type="EMBL" id="ADY55749.1"/>
    </source>
</evidence>
<reference evidence="5" key="2">
    <citation type="submission" date="2011-02" db="EMBL/GenBank/DDBJ databases">
        <title>The complete genome of Syntrophobotulus glycolicus DSM 8271.</title>
        <authorList>
            <person name="Lucas S."/>
            <person name="Copeland A."/>
            <person name="Lapidus A."/>
            <person name="Bruce D."/>
            <person name="Goodwin L."/>
            <person name="Pitluck S."/>
            <person name="Kyrpides N."/>
            <person name="Mavromatis K."/>
            <person name="Pagani I."/>
            <person name="Ivanova N."/>
            <person name="Mikhailova N."/>
            <person name="Chertkov O."/>
            <person name="Held B."/>
            <person name="Detter J.C."/>
            <person name="Tapia R."/>
            <person name="Han C."/>
            <person name="Land M."/>
            <person name="Hauser L."/>
            <person name="Markowitz V."/>
            <person name="Cheng J.-F."/>
            <person name="Hugenholtz P."/>
            <person name="Woyke T."/>
            <person name="Wu D."/>
            <person name="Spring S."/>
            <person name="Schroeder M."/>
            <person name="Brambilla E."/>
            <person name="Klenk H.-P."/>
            <person name="Eisen J.A."/>
        </authorList>
    </citation>
    <scope>NUCLEOTIDE SEQUENCE [LARGE SCALE GENOMIC DNA]</scope>
    <source>
        <strain evidence="5">DSM 8271 / FlGlyR</strain>
    </source>
</reference>
<keyword evidence="5" id="KW-1185">Reference proteome</keyword>
<dbReference type="eggNOG" id="ENOG502ZAWM">
    <property type="taxonomic scope" value="Bacteria"/>
</dbReference>
<evidence type="ECO:0000256" key="1">
    <source>
        <dbReference type="SAM" id="Phobius"/>
    </source>
</evidence>
<feature type="transmembrane region" description="Helical" evidence="1">
    <location>
        <begin position="63"/>
        <end position="84"/>
    </location>
</feature>
<dbReference type="STRING" id="645991.Sgly_1447"/>
<dbReference type="InterPro" id="IPR040680">
    <property type="entry name" value="DUF5643"/>
</dbReference>
<keyword evidence="1" id="KW-0812">Transmembrane</keyword>
<evidence type="ECO:0000259" key="3">
    <source>
        <dbReference type="Pfam" id="PF18705"/>
    </source>
</evidence>
<feature type="domain" description="DUF4179" evidence="2">
    <location>
        <begin position="61"/>
        <end position="145"/>
    </location>
</feature>
<dbReference type="Proteomes" id="UP000007488">
    <property type="component" value="Chromosome"/>
</dbReference>
<keyword evidence="1" id="KW-1133">Transmembrane helix</keyword>
<sequence length="480" mass="53242">MDNQRFGLEEQDIYKLFNEVRFDQSEFEQMETEIPEILKKKIKRNLNKEIRQRSYLKLAQKGSITAAVLLAGVIVAGTVSPVLAGNIPLINSISQMLNDKFGGRGEYAAYSQLVDKSVTDSGVTVTINEALADDSKLIIGYTIKSSSKIKNLEVVGLPRFLRVNGSTVGGGRGTGQYLDDTTFVGSDQISYHSSSSADQVKVDLNIDEIMGIKGKWDFAFTVSKAELAKNSTVFAPNQQVDLPDCIVKVDKVVFSPIESTIQFSGNDKNSEKIEENEAMNSHYSWIVFDDQEKELIAKGGSWGGNANLPSGRDFKGEAQFEKVKSIPKYLTVIPCKVTPTGGGYVSTDQNGREVTGTVKTKDPGESIKTIKGNYPLELSQGKMGRLIIKDLKTENGETVVRYTAEGKAPYYQGSSLQIKDSAGEYVTPKSYEIRRDEEHPNDFTMVFPALDLNKEFSLSTTRFEHIEFMEDLKFKVELNQ</sequence>
<dbReference type="HOGENOM" id="CLU_035974_0_0_9"/>
<accession>F0SWI3</accession>
<evidence type="ECO:0008006" key="6">
    <source>
        <dbReference type="Google" id="ProtNLM"/>
    </source>
</evidence>